<comment type="caution">
    <text evidence="1">The sequence shown here is derived from an EMBL/GenBank/DDBJ whole genome shotgun (WGS) entry which is preliminary data.</text>
</comment>
<keyword evidence="2" id="KW-1185">Reference proteome</keyword>
<dbReference type="OrthoDB" id="10482578at2759"/>
<gene>
    <name evidence="1" type="ORF">TNIN_60601</name>
</gene>
<dbReference type="EMBL" id="BMAV01020579">
    <property type="protein sequence ID" value="GFY74149.1"/>
    <property type="molecule type" value="Genomic_DNA"/>
</dbReference>
<dbReference type="Proteomes" id="UP000886998">
    <property type="component" value="Unassembled WGS sequence"/>
</dbReference>
<reference evidence="1" key="1">
    <citation type="submission" date="2020-08" db="EMBL/GenBank/DDBJ databases">
        <title>Multicomponent nature underlies the extraordinary mechanical properties of spider dragline silk.</title>
        <authorList>
            <person name="Kono N."/>
            <person name="Nakamura H."/>
            <person name="Mori M."/>
            <person name="Yoshida Y."/>
            <person name="Ohtoshi R."/>
            <person name="Malay A.D."/>
            <person name="Moran D.A.P."/>
            <person name="Tomita M."/>
            <person name="Numata K."/>
            <person name="Arakawa K."/>
        </authorList>
    </citation>
    <scope>NUCLEOTIDE SEQUENCE</scope>
</reference>
<dbReference type="AlphaFoldDB" id="A0A8X7CIE2"/>
<sequence length="149" mass="17397">MQEANFKTLCAYYIFQRTCSELRDRSIRLVDGCSLVPLIHLVFVDAMYGLRGAFGIHQPFFGKREAVRLPDEFFYRTRLIFNPGPTFLPLFEYPVVPNLREVLFKEMVLLHRMHIILFQGKKIAASPSKPDADLPKLPIRFPVRVRIKE</sequence>
<protein>
    <submittedName>
        <fullName evidence="1">Uncharacterized protein</fullName>
    </submittedName>
</protein>
<organism evidence="1 2">
    <name type="scientific">Trichonephila inaurata madagascariensis</name>
    <dbReference type="NCBI Taxonomy" id="2747483"/>
    <lineage>
        <taxon>Eukaryota</taxon>
        <taxon>Metazoa</taxon>
        <taxon>Ecdysozoa</taxon>
        <taxon>Arthropoda</taxon>
        <taxon>Chelicerata</taxon>
        <taxon>Arachnida</taxon>
        <taxon>Araneae</taxon>
        <taxon>Araneomorphae</taxon>
        <taxon>Entelegynae</taxon>
        <taxon>Araneoidea</taxon>
        <taxon>Nephilidae</taxon>
        <taxon>Trichonephila</taxon>
        <taxon>Trichonephila inaurata</taxon>
    </lineage>
</organism>
<name>A0A8X7CIE2_9ARAC</name>
<evidence type="ECO:0000313" key="1">
    <source>
        <dbReference type="EMBL" id="GFY74149.1"/>
    </source>
</evidence>
<proteinExistence type="predicted"/>
<evidence type="ECO:0000313" key="2">
    <source>
        <dbReference type="Proteomes" id="UP000886998"/>
    </source>
</evidence>
<accession>A0A8X7CIE2</accession>